<dbReference type="Proteomes" id="UP001346149">
    <property type="component" value="Unassembled WGS sequence"/>
</dbReference>
<feature type="signal peptide" evidence="2">
    <location>
        <begin position="1"/>
        <end position="28"/>
    </location>
</feature>
<dbReference type="SUPFAM" id="SSF47699">
    <property type="entry name" value="Bifunctional inhibitor/lipid-transfer protein/seed storage 2S albumin"/>
    <property type="match status" value="1"/>
</dbReference>
<dbReference type="AlphaFoldDB" id="A0AAN7REL9"/>
<organism evidence="4 5">
    <name type="scientific">Trapa natans</name>
    <name type="common">Water chestnut</name>
    <dbReference type="NCBI Taxonomy" id="22666"/>
    <lineage>
        <taxon>Eukaryota</taxon>
        <taxon>Viridiplantae</taxon>
        <taxon>Streptophyta</taxon>
        <taxon>Embryophyta</taxon>
        <taxon>Tracheophyta</taxon>
        <taxon>Spermatophyta</taxon>
        <taxon>Magnoliopsida</taxon>
        <taxon>eudicotyledons</taxon>
        <taxon>Gunneridae</taxon>
        <taxon>Pentapetalae</taxon>
        <taxon>rosids</taxon>
        <taxon>malvids</taxon>
        <taxon>Myrtales</taxon>
        <taxon>Lythraceae</taxon>
        <taxon>Trapa</taxon>
    </lineage>
</organism>
<name>A0AAN7REL9_TRANT</name>
<proteinExistence type="inferred from homology"/>
<dbReference type="Gene3D" id="1.10.110.10">
    <property type="entry name" value="Plant lipid-transfer and hydrophobic proteins"/>
    <property type="match status" value="1"/>
</dbReference>
<dbReference type="PANTHER" id="PTHR33076">
    <property type="entry name" value="NON-SPECIFIC LIPID-TRANSFER PROTEIN 2-RELATED"/>
    <property type="match status" value="1"/>
</dbReference>
<protein>
    <recommendedName>
        <fullName evidence="3">Bifunctional inhibitor/plant lipid transfer protein/seed storage helical domain-containing protein</fullName>
    </recommendedName>
</protein>
<evidence type="ECO:0000259" key="3">
    <source>
        <dbReference type="Pfam" id="PF00234"/>
    </source>
</evidence>
<evidence type="ECO:0000313" key="5">
    <source>
        <dbReference type="Proteomes" id="UP001346149"/>
    </source>
</evidence>
<keyword evidence="5" id="KW-1185">Reference proteome</keyword>
<dbReference type="InterPro" id="IPR036312">
    <property type="entry name" value="Bifun_inhib/LTP/seed_sf"/>
</dbReference>
<reference evidence="4 5" key="1">
    <citation type="journal article" date="2023" name="Hortic Res">
        <title>Pangenome of water caltrop reveals structural variations and asymmetric subgenome divergence after allopolyploidization.</title>
        <authorList>
            <person name="Zhang X."/>
            <person name="Chen Y."/>
            <person name="Wang L."/>
            <person name="Yuan Y."/>
            <person name="Fang M."/>
            <person name="Shi L."/>
            <person name="Lu R."/>
            <person name="Comes H.P."/>
            <person name="Ma Y."/>
            <person name="Chen Y."/>
            <person name="Huang G."/>
            <person name="Zhou Y."/>
            <person name="Zheng Z."/>
            <person name="Qiu Y."/>
        </authorList>
    </citation>
    <scope>NUCLEOTIDE SEQUENCE [LARGE SCALE GENOMIC DNA]</scope>
    <source>
        <strain evidence="4">F231</strain>
    </source>
</reference>
<dbReference type="Pfam" id="PF00234">
    <property type="entry name" value="Tryp_alpha_amyl"/>
    <property type="match status" value="1"/>
</dbReference>
<accession>A0AAN7REL9</accession>
<comment type="similarity">
    <text evidence="1">Belongs to the plant LTP family.</text>
</comment>
<keyword evidence="2" id="KW-0732">Signal</keyword>
<evidence type="ECO:0000256" key="1">
    <source>
        <dbReference type="ARBA" id="ARBA00009748"/>
    </source>
</evidence>
<dbReference type="InterPro" id="IPR016140">
    <property type="entry name" value="Bifunc_inhib/LTP/seed_store"/>
</dbReference>
<feature type="domain" description="Bifunctional inhibitor/plant lipid transfer protein/seed storage helical" evidence="3">
    <location>
        <begin position="33"/>
        <end position="111"/>
    </location>
</feature>
<gene>
    <name evidence="4" type="ORF">SAY86_001382</name>
</gene>
<dbReference type="EMBL" id="JAXQNO010000002">
    <property type="protein sequence ID" value="KAK4803179.1"/>
    <property type="molecule type" value="Genomic_DNA"/>
</dbReference>
<feature type="chain" id="PRO_5042871657" description="Bifunctional inhibitor/plant lipid transfer protein/seed storage helical domain-containing protein" evidence="2">
    <location>
        <begin position="29"/>
        <end position="153"/>
    </location>
</feature>
<evidence type="ECO:0000256" key="2">
    <source>
        <dbReference type="SAM" id="SignalP"/>
    </source>
</evidence>
<evidence type="ECO:0000313" key="4">
    <source>
        <dbReference type="EMBL" id="KAK4803179.1"/>
    </source>
</evidence>
<dbReference type="GO" id="GO:0008289">
    <property type="term" value="F:lipid binding"/>
    <property type="evidence" value="ECO:0007669"/>
    <property type="project" value="InterPro"/>
</dbReference>
<sequence>MARVASHPYKSAAAAALILLLSPLLLAAEQPQCSLVSTQLGPCLPYVIKDPDVPSSTCCEGVRYLGSHYSQVQEARQAICECLKVFISSDLPIDYGLINALPQACGISVNLPTLLPSIDCSKSAMSDVLDLLHSQFASKNYFLWNEPIATFRI</sequence>
<dbReference type="GO" id="GO:0006869">
    <property type="term" value="P:lipid transport"/>
    <property type="evidence" value="ECO:0007669"/>
    <property type="project" value="InterPro"/>
</dbReference>
<dbReference type="PRINTS" id="PR00382">
    <property type="entry name" value="LIPIDTRNSFER"/>
</dbReference>
<dbReference type="CDD" id="cd01960">
    <property type="entry name" value="nsLTP1"/>
    <property type="match status" value="1"/>
</dbReference>
<dbReference type="InterPro" id="IPR000528">
    <property type="entry name" value="Plant_nsLTP"/>
</dbReference>
<comment type="caution">
    <text evidence="4">The sequence shown here is derived from an EMBL/GenBank/DDBJ whole genome shotgun (WGS) entry which is preliminary data.</text>
</comment>